<evidence type="ECO:0000313" key="10">
    <source>
        <dbReference type="Proteomes" id="UP001375382"/>
    </source>
</evidence>
<accession>A0ABU8C3V1</accession>
<comment type="subcellular location">
    <subcellularLocation>
        <location evidence="1 7">Cell membrane</location>
        <topology evidence="1 7">Multi-pass membrane protein</topology>
    </subcellularLocation>
</comment>
<dbReference type="SUPFAM" id="SSF161098">
    <property type="entry name" value="MetI-like"/>
    <property type="match status" value="1"/>
</dbReference>
<feature type="transmembrane region" description="Helical" evidence="7">
    <location>
        <begin position="151"/>
        <end position="170"/>
    </location>
</feature>
<evidence type="ECO:0000256" key="7">
    <source>
        <dbReference type="RuleBase" id="RU363032"/>
    </source>
</evidence>
<sequence length="278" mass="30243">MPGQSQLTQVLTQHKHRHSAGHSILHSLNKTVPSLAFLLPLLVLAAVWQYVTSTGWFPPELMVPPAVIGQAFSDLWHSGELSMHLSVSLSRLAVGFVLGCLIGMVFGLLMGISPLLEDLSAPLFNIIRQVPSVALIPILILLFGIGETFKILIVIKAAFFPVALAAYDAVRNVSRATKEVAKVYQLSTVQTFQLLLLPATIAPVITGMRLGLGRSWGVLVGAELLAAESGIGQMMEFGRQMFQLDVVMVGVLLTGIIGFSLDRAFKVLKRRLNRWQLA</sequence>
<dbReference type="RefSeq" id="WP_335734993.1">
    <property type="nucleotide sequence ID" value="NZ_JALAAR010000003.1"/>
</dbReference>
<keyword evidence="2 7" id="KW-0813">Transport</keyword>
<dbReference type="PANTHER" id="PTHR30151">
    <property type="entry name" value="ALKANE SULFONATE ABC TRANSPORTER-RELATED, MEMBRANE SUBUNIT"/>
    <property type="match status" value="1"/>
</dbReference>
<feature type="transmembrane region" description="Helical" evidence="7">
    <location>
        <begin position="123"/>
        <end position="145"/>
    </location>
</feature>
<keyword evidence="6 7" id="KW-0472">Membrane</keyword>
<evidence type="ECO:0000256" key="5">
    <source>
        <dbReference type="ARBA" id="ARBA00022989"/>
    </source>
</evidence>
<evidence type="ECO:0000256" key="3">
    <source>
        <dbReference type="ARBA" id="ARBA00022475"/>
    </source>
</evidence>
<keyword evidence="10" id="KW-1185">Reference proteome</keyword>
<dbReference type="InterPro" id="IPR000515">
    <property type="entry name" value="MetI-like"/>
</dbReference>
<feature type="transmembrane region" description="Helical" evidence="7">
    <location>
        <begin position="32"/>
        <end position="51"/>
    </location>
</feature>
<comment type="similarity">
    <text evidence="7">Belongs to the binding-protein-dependent transport system permease family.</text>
</comment>
<comment type="caution">
    <text evidence="9">The sequence shown here is derived from an EMBL/GenBank/DDBJ whole genome shotgun (WGS) entry which is preliminary data.</text>
</comment>
<dbReference type="InterPro" id="IPR035906">
    <property type="entry name" value="MetI-like_sf"/>
</dbReference>
<feature type="domain" description="ABC transmembrane type-1" evidence="8">
    <location>
        <begin position="85"/>
        <end position="265"/>
    </location>
</feature>
<dbReference type="Gene3D" id="1.10.3720.10">
    <property type="entry name" value="MetI-like"/>
    <property type="match status" value="1"/>
</dbReference>
<reference evidence="9 10" key="1">
    <citation type="journal article" date="2023" name="Ecotoxicol. Environ. Saf.">
        <title>Mercury remediation potential of mercury-resistant strain Rheinheimera metallidurans sp. nov. isolated from a municipal waste dumping site.</title>
        <authorList>
            <person name="Yadav V."/>
            <person name="Manjhi A."/>
            <person name="Vadakedath N."/>
        </authorList>
    </citation>
    <scope>NUCLEOTIDE SEQUENCE [LARGE SCALE GENOMIC DNA]</scope>
    <source>
        <strain evidence="9 10">E-49</strain>
    </source>
</reference>
<dbReference type="CDD" id="cd06261">
    <property type="entry name" value="TM_PBP2"/>
    <property type="match status" value="1"/>
</dbReference>
<dbReference type="PROSITE" id="PS50928">
    <property type="entry name" value="ABC_TM1"/>
    <property type="match status" value="1"/>
</dbReference>
<evidence type="ECO:0000256" key="6">
    <source>
        <dbReference type="ARBA" id="ARBA00023136"/>
    </source>
</evidence>
<evidence type="ECO:0000256" key="1">
    <source>
        <dbReference type="ARBA" id="ARBA00004651"/>
    </source>
</evidence>
<dbReference type="PANTHER" id="PTHR30151:SF38">
    <property type="entry name" value="ALIPHATIC SULFONATES TRANSPORT PERMEASE PROTEIN SSUC-RELATED"/>
    <property type="match status" value="1"/>
</dbReference>
<dbReference type="Proteomes" id="UP001375382">
    <property type="component" value="Unassembled WGS sequence"/>
</dbReference>
<name>A0ABU8C3V1_9GAMM</name>
<evidence type="ECO:0000313" key="9">
    <source>
        <dbReference type="EMBL" id="MEH8016576.1"/>
    </source>
</evidence>
<feature type="transmembrane region" description="Helical" evidence="7">
    <location>
        <begin position="242"/>
        <end position="261"/>
    </location>
</feature>
<evidence type="ECO:0000256" key="2">
    <source>
        <dbReference type="ARBA" id="ARBA00022448"/>
    </source>
</evidence>
<proteinExistence type="inferred from homology"/>
<feature type="transmembrane region" description="Helical" evidence="7">
    <location>
        <begin position="191"/>
        <end position="212"/>
    </location>
</feature>
<evidence type="ECO:0000256" key="4">
    <source>
        <dbReference type="ARBA" id="ARBA00022692"/>
    </source>
</evidence>
<organism evidence="9 10">
    <name type="scientific">Rheinheimera muenzenbergensis</name>
    <dbReference type="NCBI Taxonomy" id="1193628"/>
    <lineage>
        <taxon>Bacteria</taxon>
        <taxon>Pseudomonadati</taxon>
        <taxon>Pseudomonadota</taxon>
        <taxon>Gammaproteobacteria</taxon>
        <taxon>Chromatiales</taxon>
        <taxon>Chromatiaceae</taxon>
        <taxon>Rheinheimera</taxon>
    </lineage>
</organism>
<evidence type="ECO:0000259" key="8">
    <source>
        <dbReference type="PROSITE" id="PS50928"/>
    </source>
</evidence>
<keyword evidence="5 7" id="KW-1133">Transmembrane helix</keyword>
<feature type="transmembrane region" description="Helical" evidence="7">
    <location>
        <begin position="92"/>
        <end position="116"/>
    </location>
</feature>
<keyword evidence="4 7" id="KW-0812">Transmembrane</keyword>
<protein>
    <submittedName>
        <fullName evidence="9">ABC transporter permease</fullName>
    </submittedName>
</protein>
<dbReference type="EMBL" id="JALAAR010000003">
    <property type="protein sequence ID" value="MEH8016576.1"/>
    <property type="molecule type" value="Genomic_DNA"/>
</dbReference>
<keyword evidence="3" id="KW-1003">Cell membrane</keyword>
<gene>
    <name evidence="9" type="ORF">MN202_04995</name>
</gene>
<dbReference type="Pfam" id="PF00528">
    <property type="entry name" value="BPD_transp_1"/>
    <property type="match status" value="1"/>
</dbReference>